<feature type="compositionally biased region" description="Low complexity" evidence="1">
    <location>
        <begin position="125"/>
        <end position="140"/>
    </location>
</feature>
<feature type="region of interest" description="Disordered" evidence="1">
    <location>
        <begin position="197"/>
        <end position="339"/>
    </location>
</feature>
<feature type="compositionally biased region" description="Acidic residues" evidence="1">
    <location>
        <begin position="309"/>
        <end position="339"/>
    </location>
</feature>
<organism evidence="2 3">
    <name type="scientific">Volvox reticuliferus</name>
    <dbReference type="NCBI Taxonomy" id="1737510"/>
    <lineage>
        <taxon>Eukaryota</taxon>
        <taxon>Viridiplantae</taxon>
        <taxon>Chlorophyta</taxon>
        <taxon>core chlorophytes</taxon>
        <taxon>Chlorophyceae</taxon>
        <taxon>CS clade</taxon>
        <taxon>Chlamydomonadales</taxon>
        <taxon>Volvocaceae</taxon>
        <taxon>Volvox</taxon>
    </lineage>
</organism>
<evidence type="ECO:0000313" key="2">
    <source>
        <dbReference type="EMBL" id="GIM01307.1"/>
    </source>
</evidence>
<name>A0A8J4LK76_9CHLO</name>
<accession>A0A8J4LK76</accession>
<sequence>STQNSVANGTASYVSTFIRCIPCTYILCRYATDYNAQRAKYEKVKATRKEALACKPEDLEKKPWKKLWNKESRAAWRCFKYAEPGNPDAGPSERRIAMEDLNITDRQQELIDALVQRKQLESSKTSSTVPATPVPVGAPGLSVQELPKGVMKSGQNDERPRTQNGQPSNGQKQPAHGEDASMMVLAANAASLHQKEKDLKATRRRQGKSSQPVQARKSGRKAGNSSKAASKKVTNDDVPRSTKVRRPSTGSERKVPVEDKSTDEDENDNCVHQRKKVKSASEGVTCTRARCQRGSSGSKKKEELLQEAVSEDDTSEDEQDDSATASEQDDTDETEIEND</sequence>
<dbReference type="AlphaFoldDB" id="A0A8J4LK76"/>
<dbReference type="Proteomes" id="UP000722791">
    <property type="component" value="Unassembled WGS sequence"/>
</dbReference>
<protein>
    <submittedName>
        <fullName evidence="2">Uncharacterized protein</fullName>
    </submittedName>
</protein>
<feature type="compositionally biased region" description="Basic and acidic residues" evidence="1">
    <location>
        <begin position="251"/>
        <end position="260"/>
    </location>
</feature>
<gene>
    <name evidence="2" type="ORF">Vretimale_6116</name>
</gene>
<feature type="compositionally biased region" description="Low complexity" evidence="1">
    <location>
        <begin position="221"/>
        <end position="232"/>
    </location>
</feature>
<feature type="non-terminal residue" evidence="2">
    <location>
        <position position="1"/>
    </location>
</feature>
<comment type="caution">
    <text evidence="2">The sequence shown here is derived from an EMBL/GenBank/DDBJ whole genome shotgun (WGS) entry which is preliminary data.</text>
</comment>
<evidence type="ECO:0000313" key="3">
    <source>
        <dbReference type="Proteomes" id="UP000722791"/>
    </source>
</evidence>
<proteinExistence type="predicted"/>
<evidence type="ECO:0000256" key="1">
    <source>
        <dbReference type="SAM" id="MobiDB-lite"/>
    </source>
</evidence>
<reference evidence="2" key="1">
    <citation type="journal article" date="2021" name="Proc. Natl. Acad. Sci. U.S.A.">
        <title>Three genomes in the algal genus Volvox reveal the fate of a haploid sex-determining region after a transition to homothallism.</title>
        <authorList>
            <person name="Yamamoto K."/>
            <person name="Hamaji T."/>
            <person name="Kawai-Toyooka H."/>
            <person name="Matsuzaki R."/>
            <person name="Takahashi F."/>
            <person name="Nishimura Y."/>
            <person name="Kawachi M."/>
            <person name="Noguchi H."/>
            <person name="Minakuchi Y."/>
            <person name="Umen J.G."/>
            <person name="Toyoda A."/>
            <person name="Nozaki H."/>
        </authorList>
    </citation>
    <scope>NUCLEOTIDE SEQUENCE</scope>
    <source>
        <strain evidence="2">NIES-3785</strain>
    </source>
</reference>
<dbReference type="EMBL" id="BNCQ01000009">
    <property type="protein sequence ID" value="GIM01307.1"/>
    <property type="molecule type" value="Genomic_DNA"/>
</dbReference>
<feature type="region of interest" description="Disordered" evidence="1">
    <location>
        <begin position="121"/>
        <end position="176"/>
    </location>
</feature>
<feature type="compositionally biased region" description="Polar residues" evidence="1">
    <location>
        <begin position="162"/>
        <end position="172"/>
    </location>
</feature>